<reference evidence="1" key="1">
    <citation type="journal article" date="2021" name="Genome Biol. Evol.">
        <title>A High-Quality Reference Genome for a Parasitic Bivalve with Doubly Uniparental Inheritance (Bivalvia: Unionida).</title>
        <authorList>
            <person name="Smith C.H."/>
        </authorList>
    </citation>
    <scope>NUCLEOTIDE SEQUENCE</scope>
    <source>
        <strain evidence="1">CHS0354</strain>
    </source>
</reference>
<reference evidence="1" key="3">
    <citation type="submission" date="2023-05" db="EMBL/GenBank/DDBJ databases">
        <authorList>
            <person name="Smith C.H."/>
        </authorList>
    </citation>
    <scope>NUCLEOTIDE SEQUENCE</scope>
    <source>
        <strain evidence="1">CHS0354</strain>
        <tissue evidence="1">Mantle</tissue>
    </source>
</reference>
<sequence>MTNYIPHFFEAKGLDGRGVRRGKCKGCNDCNQFKGDLKCAYCNCTAAQHVNLTVGAADYEAGTSKSKNMPKSIGTFALYRVTTLELFIYIAQKGKCKGCNECDQFKGDLKCDYCNCTAAQHINLAVRAADNDVGTSTSETMSKPNGLDGRGVQRGKCKGCNDCNQFEGDLKCEYCNCTAAQHVNLTVGAADYEAGTSTSERMPKTKGLDGRGVRRGKCKGCNECDQFKGDLKCDYCNCTAAQHVNLAVGAADYEAGTSTSESMPKTKGLDGRGVRRGKCKGCNECDQFKGDLKCDYCNCTAAQHINLAVRAAGNDVGTSTSETMSKSNGLDGRGVQRGHCKGCNDCNQFKGDLKCEYCNCTAAQHVNLAVGAADYEAGTSTSERMPKTKALDGRGVRRGKCKGCNDCNQFKGDLKCEYCNCTAAQHVNLAVRAADYEAGTSTSESVPKTKGLDGRGVRRGKCKGCNDCNQFKGDLKCEYCNCTAAQHVNLAVRAADKEAGRSETMRKIHVIVKGFMTRYIAHFFEAKGLDGRGVRRGKCKGCNECDQFKGDLKCDYCNCTAAQHVNLAVRAADYEAGTILSETVSKCKL</sequence>
<gene>
    <name evidence="1" type="ORF">CHS0354_012445</name>
</gene>
<dbReference type="AlphaFoldDB" id="A0AAE0RVK9"/>
<dbReference type="Proteomes" id="UP001195483">
    <property type="component" value="Unassembled WGS sequence"/>
</dbReference>
<protein>
    <submittedName>
        <fullName evidence="1">Uncharacterized protein</fullName>
    </submittedName>
</protein>
<accession>A0AAE0RVK9</accession>
<evidence type="ECO:0000313" key="1">
    <source>
        <dbReference type="EMBL" id="KAK3580421.1"/>
    </source>
</evidence>
<keyword evidence="2" id="KW-1185">Reference proteome</keyword>
<dbReference type="EMBL" id="JAEAOA010000754">
    <property type="protein sequence ID" value="KAK3580421.1"/>
    <property type="molecule type" value="Genomic_DNA"/>
</dbReference>
<reference evidence="1" key="2">
    <citation type="journal article" date="2021" name="Genome Biol. Evol.">
        <title>Developing a high-quality reference genome for a parasitic bivalve with doubly uniparental inheritance (Bivalvia: Unionida).</title>
        <authorList>
            <person name="Smith C.H."/>
        </authorList>
    </citation>
    <scope>NUCLEOTIDE SEQUENCE</scope>
    <source>
        <strain evidence="1">CHS0354</strain>
        <tissue evidence="1">Mantle</tissue>
    </source>
</reference>
<organism evidence="1 2">
    <name type="scientific">Potamilus streckersoni</name>
    <dbReference type="NCBI Taxonomy" id="2493646"/>
    <lineage>
        <taxon>Eukaryota</taxon>
        <taxon>Metazoa</taxon>
        <taxon>Spiralia</taxon>
        <taxon>Lophotrochozoa</taxon>
        <taxon>Mollusca</taxon>
        <taxon>Bivalvia</taxon>
        <taxon>Autobranchia</taxon>
        <taxon>Heteroconchia</taxon>
        <taxon>Palaeoheterodonta</taxon>
        <taxon>Unionida</taxon>
        <taxon>Unionoidea</taxon>
        <taxon>Unionidae</taxon>
        <taxon>Ambleminae</taxon>
        <taxon>Lampsilini</taxon>
        <taxon>Potamilus</taxon>
    </lineage>
</organism>
<comment type="caution">
    <text evidence="1">The sequence shown here is derived from an EMBL/GenBank/DDBJ whole genome shotgun (WGS) entry which is preliminary data.</text>
</comment>
<name>A0AAE0RVK9_9BIVA</name>
<evidence type="ECO:0000313" key="2">
    <source>
        <dbReference type="Proteomes" id="UP001195483"/>
    </source>
</evidence>
<proteinExistence type="predicted"/>